<reference evidence="4" key="1">
    <citation type="journal article" date="2019" name="Int. J. Syst. Evol. Microbiol.">
        <title>The Global Catalogue of Microorganisms (GCM) 10K type strain sequencing project: providing services to taxonomists for standard genome sequencing and annotation.</title>
        <authorList>
            <consortium name="The Broad Institute Genomics Platform"/>
            <consortium name="The Broad Institute Genome Sequencing Center for Infectious Disease"/>
            <person name="Wu L."/>
            <person name="Ma J."/>
        </authorList>
    </citation>
    <scope>NUCLEOTIDE SEQUENCE [LARGE SCALE GENOMIC DNA]</scope>
    <source>
        <strain evidence="4">JCM 6833</strain>
    </source>
</reference>
<dbReference type="EMBL" id="BAAATD010000004">
    <property type="protein sequence ID" value="GAA2595980.1"/>
    <property type="molecule type" value="Genomic_DNA"/>
</dbReference>
<accession>A0ABP6C2X2</accession>
<dbReference type="InterPro" id="IPR046096">
    <property type="entry name" value="DUF6114"/>
</dbReference>
<gene>
    <name evidence="3" type="ORF">GCM10010411_31710</name>
</gene>
<evidence type="ECO:0000313" key="4">
    <source>
        <dbReference type="Proteomes" id="UP001501509"/>
    </source>
</evidence>
<evidence type="ECO:0000313" key="3">
    <source>
        <dbReference type="EMBL" id="GAA2595980.1"/>
    </source>
</evidence>
<protein>
    <submittedName>
        <fullName evidence="3">Uncharacterized protein</fullName>
    </submittedName>
</protein>
<keyword evidence="2" id="KW-0472">Membrane</keyword>
<evidence type="ECO:0000256" key="2">
    <source>
        <dbReference type="SAM" id="Phobius"/>
    </source>
</evidence>
<feature type="compositionally biased region" description="Low complexity" evidence="1">
    <location>
        <begin position="210"/>
        <end position="260"/>
    </location>
</feature>
<name>A0ABP6C2X2_9ACTN</name>
<feature type="transmembrane region" description="Helical" evidence="2">
    <location>
        <begin position="18"/>
        <end position="38"/>
    </location>
</feature>
<dbReference type="Pfam" id="PF19609">
    <property type="entry name" value="DUF6114"/>
    <property type="match status" value="1"/>
</dbReference>
<dbReference type="RefSeq" id="WP_344541595.1">
    <property type="nucleotide sequence ID" value="NZ_BAAATD010000004.1"/>
</dbReference>
<comment type="caution">
    <text evidence="3">The sequence shown here is derived from an EMBL/GenBank/DDBJ whole genome shotgun (WGS) entry which is preliminary data.</text>
</comment>
<evidence type="ECO:0000256" key="1">
    <source>
        <dbReference type="SAM" id="MobiDB-lite"/>
    </source>
</evidence>
<keyword evidence="2" id="KW-1133">Transmembrane helix</keyword>
<keyword evidence="4" id="KW-1185">Reference proteome</keyword>
<feature type="transmembrane region" description="Helical" evidence="2">
    <location>
        <begin position="75"/>
        <end position="90"/>
    </location>
</feature>
<feature type="transmembrane region" description="Helical" evidence="2">
    <location>
        <begin position="50"/>
        <end position="68"/>
    </location>
</feature>
<sequence>MTNAEPHGFRRWRRTRPFWGGVFAVLGGIELIAIPLAPMPVTIHQGMAGVASWLIGALLIAAGVLLWFQPAQRSFFGILIVLLSLASFLTSNFGGFLLGLLLGLAGGAMGFAWSPLPSRRDDEETDRTTVHGYILDPKPGFPADTVPQPQAPAPAPAPAPANVQPQPNGGRGAHAAPRNRRLMAFAAPALLPAVLGVQFLNPAPSPQATPEPAASPSASPSPTPSTTQTPASGVPAPGTSATPGAPTSPEASASPEPSAGKPEECPEIPADTSGLSQSEAGKLLRDLKGAADPQACLKAGKAKPAASGFQTYTDPSTLRASSLTMSGLSYDGVAELGTRSGTVRALKFSMSKAVLKNVDQTAARTTIRTPSLTLNGGVVMYTTKMSSKLLGIPLTFTPDQPPPLTLPFMVMTDVVSEQATVRAGGAEIDALAIRA</sequence>
<organism evidence="3 4">
    <name type="scientific">Actinomadura fulvescens</name>
    <dbReference type="NCBI Taxonomy" id="46160"/>
    <lineage>
        <taxon>Bacteria</taxon>
        <taxon>Bacillati</taxon>
        <taxon>Actinomycetota</taxon>
        <taxon>Actinomycetes</taxon>
        <taxon>Streptosporangiales</taxon>
        <taxon>Thermomonosporaceae</taxon>
        <taxon>Actinomadura</taxon>
    </lineage>
</organism>
<feature type="region of interest" description="Disordered" evidence="1">
    <location>
        <begin position="202"/>
        <end position="276"/>
    </location>
</feature>
<feature type="region of interest" description="Disordered" evidence="1">
    <location>
        <begin position="132"/>
        <end position="175"/>
    </location>
</feature>
<feature type="compositionally biased region" description="Pro residues" evidence="1">
    <location>
        <begin position="149"/>
        <end position="159"/>
    </location>
</feature>
<keyword evidence="2" id="KW-0812">Transmembrane</keyword>
<proteinExistence type="predicted"/>
<dbReference type="Proteomes" id="UP001501509">
    <property type="component" value="Unassembled WGS sequence"/>
</dbReference>